<comment type="caution">
    <text evidence="2">The sequence shown here is derived from an EMBL/GenBank/DDBJ whole genome shotgun (WGS) entry which is preliminary data.</text>
</comment>
<feature type="region of interest" description="Disordered" evidence="1">
    <location>
        <begin position="1"/>
        <end position="32"/>
    </location>
</feature>
<dbReference type="AlphaFoldDB" id="A0A8H7JCR7"/>
<sequence length="431" mass="48930">MDKHDQPRQQNEPPVPQYFAGQEKFRPPGWKPSVLKQPLFDTTPDRMPQITNDADRETWERLAERNQVLTEALLQSSWETHCAREQLAANREGMVTQQNQRREHARNAAAVATSQDIALTASKPILESIVEFKATNLDTLQQLKSEVSVLLDSDLQKQIDLVKDTMRVAVADAGYKGRKNQGAVDHAIRDGGTLLKRNELHQRLRSAVNDLENHVKTIDSWISGEAYSKQLQDAAQSAHDTLELQLAHPLQKYADEEAMAWGYNRGFFEGMSFSHARQWARASLDHAFWRGFAAAEGSMAHELARDSDPWKAYAAEHFTRGYHASTSYHLRRSHNVGEDVHRQHHLKQASAYGSVFARDDNPQPYLDVHSLACPTDVQLGDDQDGYFAQIITQVREDSDLPEKTLDRVSLFRIERFPLELGFPICEVMNVA</sequence>
<protein>
    <submittedName>
        <fullName evidence="2">Uncharacterized protein</fullName>
    </submittedName>
</protein>
<reference evidence="2" key="2">
    <citation type="submission" date="2020-09" db="EMBL/GenBank/DDBJ databases">
        <title>Reference genome assembly for Australian Ascochyta lentis isolate Al4.</title>
        <authorList>
            <person name="Lee R.C."/>
            <person name="Farfan-Caceres L.M."/>
            <person name="Debler J.W."/>
            <person name="Williams A.H."/>
            <person name="Henares B.M."/>
        </authorList>
    </citation>
    <scope>NUCLEOTIDE SEQUENCE</scope>
    <source>
        <strain evidence="2">Al4</strain>
    </source>
</reference>
<accession>A0A8H7JCR7</accession>
<evidence type="ECO:0000256" key="1">
    <source>
        <dbReference type="SAM" id="MobiDB-lite"/>
    </source>
</evidence>
<reference evidence="2" key="1">
    <citation type="submission" date="2018-12" db="EMBL/GenBank/DDBJ databases">
        <authorList>
            <person name="Syme R.A."/>
            <person name="Farfan-Caceres L."/>
            <person name="Lichtenzveig J."/>
        </authorList>
    </citation>
    <scope>NUCLEOTIDE SEQUENCE</scope>
    <source>
        <strain evidence="2">Al4</strain>
    </source>
</reference>
<dbReference type="EMBL" id="RZGK01000003">
    <property type="protein sequence ID" value="KAF9700347.1"/>
    <property type="molecule type" value="Genomic_DNA"/>
</dbReference>
<evidence type="ECO:0000313" key="2">
    <source>
        <dbReference type="EMBL" id="KAF9700347.1"/>
    </source>
</evidence>
<dbReference type="OrthoDB" id="10579229at2759"/>
<evidence type="ECO:0000313" key="3">
    <source>
        <dbReference type="Proteomes" id="UP000651452"/>
    </source>
</evidence>
<name>A0A8H7JCR7_9PLEO</name>
<keyword evidence="3" id="KW-1185">Reference proteome</keyword>
<organism evidence="2 3">
    <name type="scientific">Ascochyta lentis</name>
    <dbReference type="NCBI Taxonomy" id="205686"/>
    <lineage>
        <taxon>Eukaryota</taxon>
        <taxon>Fungi</taxon>
        <taxon>Dikarya</taxon>
        <taxon>Ascomycota</taxon>
        <taxon>Pezizomycotina</taxon>
        <taxon>Dothideomycetes</taxon>
        <taxon>Pleosporomycetidae</taxon>
        <taxon>Pleosporales</taxon>
        <taxon>Pleosporineae</taxon>
        <taxon>Didymellaceae</taxon>
        <taxon>Ascochyta</taxon>
    </lineage>
</organism>
<gene>
    <name evidence="2" type="ORF">EKO04_001940</name>
</gene>
<dbReference type="Proteomes" id="UP000651452">
    <property type="component" value="Unassembled WGS sequence"/>
</dbReference>
<proteinExistence type="predicted"/>